<organism evidence="1 2">
    <name type="scientific">Aminobacter carboxidus</name>
    <dbReference type="NCBI Taxonomy" id="376165"/>
    <lineage>
        <taxon>Bacteria</taxon>
        <taxon>Pseudomonadati</taxon>
        <taxon>Pseudomonadota</taxon>
        <taxon>Alphaproteobacteria</taxon>
        <taxon>Hyphomicrobiales</taxon>
        <taxon>Phyllobacteriaceae</taxon>
        <taxon>Aminobacter</taxon>
    </lineage>
</organism>
<evidence type="ECO:0000313" key="1">
    <source>
        <dbReference type="EMBL" id="MBB6464688.1"/>
    </source>
</evidence>
<name>A0A8E1WAI9_9HYPH</name>
<reference evidence="1 2" key="1">
    <citation type="submission" date="2020-08" db="EMBL/GenBank/DDBJ databases">
        <title>Genomic Encyclopedia of Type Strains, Phase IV (KMG-IV): sequencing the most valuable type-strain genomes for metagenomic binning, comparative biology and taxonomic classification.</title>
        <authorList>
            <person name="Goeker M."/>
        </authorList>
    </citation>
    <scope>NUCLEOTIDE SEQUENCE [LARGE SCALE GENOMIC DNA]</scope>
    <source>
        <strain evidence="1 2">DSM 17454</strain>
    </source>
</reference>
<accession>A0A8E1WAI9</accession>
<dbReference type="RefSeq" id="WP_184767256.1">
    <property type="nucleotide sequence ID" value="NZ_JACHGI010000001.1"/>
</dbReference>
<sequence length="98" mass="10543">MLDAFDSIYPAEAKPLKEKCVELNRDNISGAGTCVREAIEAAVKLKATLPDGSSIDDPIFDAVSAPDKQDALSKAASDAKNTFPDRMIWGGGIYHPYK</sequence>
<dbReference type="AlphaFoldDB" id="A0A8E1WAI9"/>
<comment type="caution">
    <text evidence="1">The sequence shown here is derived from an EMBL/GenBank/DDBJ whole genome shotgun (WGS) entry which is preliminary data.</text>
</comment>
<dbReference type="EMBL" id="JACHGI010000001">
    <property type="protein sequence ID" value="MBB6464688.1"/>
    <property type="molecule type" value="Genomic_DNA"/>
</dbReference>
<protein>
    <submittedName>
        <fullName evidence="1">Uncharacterized protein</fullName>
    </submittedName>
</protein>
<dbReference type="Proteomes" id="UP000532373">
    <property type="component" value="Unassembled WGS sequence"/>
</dbReference>
<gene>
    <name evidence="1" type="ORF">HNQ96_000535</name>
</gene>
<proteinExistence type="predicted"/>
<evidence type="ECO:0000313" key="2">
    <source>
        <dbReference type="Proteomes" id="UP000532373"/>
    </source>
</evidence>